<evidence type="ECO:0000313" key="3">
    <source>
        <dbReference type="Proteomes" id="UP000724672"/>
    </source>
</evidence>
<keyword evidence="1" id="KW-0472">Membrane</keyword>
<dbReference type="AlphaFoldDB" id="A0A942UTT5"/>
<keyword evidence="1" id="KW-1133">Transmembrane helix</keyword>
<accession>A0A942UTT5</accession>
<dbReference type="InterPro" id="IPR045407">
    <property type="entry name" value="DUF6512"/>
</dbReference>
<feature type="transmembrane region" description="Helical" evidence="1">
    <location>
        <begin position="139"/>
        <end position="161"/>
    </location>
</feature>
<gene>
    <name evidence="2" type="ORF">GOQ27_11110</name>
</gene>
<feature type="transmembrane region" description="Helical" evidence="1">
    <location>
        <begin position="48"/>
        <end position="68"/>
    </location>
</feature>
<feature type="transmembrane region" description="Helical" evidence="1">
    <location>
        <begin position="108"/>
        <end position="132"/>
    </location>
</feature>
<reference evidence="2" key="1">
    <citation type="submission" date="2019-12" db="EMBL/GenBank/DDBJ databases">
        <title>Clostridiaceae gen. nov. sp. nov., isolated from sediment in Xinjiang, China.</title>
        <authorList>
            <person name="Zhang R."/>
        </authorList>
    </citation>
    <scope>NUCLEOTIDE SEQUENCE</scope>
    <source>
        <strain evidence="2">D2Q-11</strain>
    </source>
</reference>
<name>A0A942UTT5_9FIRM</name>
<proteinExistence type="predicted"/>
<feature type="transmembrane region" description="Helical" evidence="1">
    <location>
        <begin position="80"/>
        <end position="102"/>
    </location>
</feature>
<evidence type="ECO:0000313" key="2">
    <source>
        <dbReference type="EMBL" id="MBS4539013.1"/>
    </source>
</evidence>
<organism evidence="2 3">
    <name type="scientific">Anaeromonas frigoriresistens</name>
    <dbReference type="NCBI Taxonomy" id="2683708"/>
    <lineage>
        <taxon>Bacteria</taxon>
        <taxon>Bacillati</taxon>
        <taxon>Bacillota</taxon>
        <taxon>Tissierellia</taxon>
        <taxon>Tissierellales</taxon>
        <taxon>Thermohalobacteraceae</taxon>
        <taxon>Anaeromonas</taxon>
    </lineage>
</organism>
<feature type="transmembrane region" description="Helical" evidence="1">
    <location>
        <begin position="9"/>
        <end position="28"/>
    </location>
</feature>
<dbReference type="RefSeq" id="WP_203366938.1">
    <property type="nucleotide sequence ID" value="NZ_WSFT01000040.1"/>
</dbReference>
<dbReference type="EMBL" id="WSFT01000040">
    <property type="protein sequence ID" value="MBS4539013.1"/>
    <property type="molecule type" value="Genomic_DNA"/>
</dbReference>
<keyword evidence="1" id="KW-0812">Transmembrane</keyword>
<keyword evidence="3" id="KW-1185">Reference proteome</keyword>
<comment type="caution">
    <text evidence="2">The sequence shown here is derived from an EMBL/GenBank/DDBJ whole genome shotgun (WGS) entry which is preliminary data.</text>
</comment>
<sequence length="179" mass="20520">MSYRSVKNSIIKSIFILFIAGSILHFIYDLSGQNIIVGLFAPVNESVWEHNKLAVLPIILWWTIYYVRNKRKNRINKRKWFTGALVSVLVSIGTIPVLHYFFKGAFGVKSLVVDIIIFLLALLFGQLLGFYLYNHSRGLNPYISIGLIILIILIFIIFTLYPPHLPLFRDGPTGKYGIF</sequence>
<evidence type="ECO:0000256" key="1">
    <source>
        <dbReference type="SAM" id="Phobius"/>
    </source>
</evidence>
<protein>
    <submittedName>
        <fullName evidence="2">Uncharacterized protein</fullName>
    </submittedName>
</protein>
<dbReference type="Proteomes" id="UP000724672">
    <property type="component" value="Unassembled WGS sequence"/>
</dbReference>
<dbReference type="Pfam" id="PF20122">
    <property type="entry name" value="DUF6512"/>
    <property type="match status" value="1"/>
</dbReference>